<dbReference type="Gene3D" id="3.90.100.10">
    <property type="entry name" value="Orn/Lys/Arg decarboxylase, C-terminal domain"/>
    <property type="match status" value="1"/>
</dbReference>
<dbReference type="InterPro" id="IPR008286">
    <property type="entry name" value="Prn/Lys/Arg_de-COase_C"/>
</dbReference>
<keyword evidence="8" id="KW-0032">Aminotransferase</keyword>
<dbReference type="GO" id="GO:0008483">
    <property type="term" value="F:transaminase activity"/>
    <property type="evidence" value="ECO:0007669"/>
    <property type="project" value="UniProtKB-KW"/>
</dbReference>
<dbReference type="RefSeq" id="WP_152802762.1">
    <property type="nucleotide sequence ID" value="NZ_WHNX01000007.1"/>
</dbReference>
<keyword evidence="4" id="KW-0663">Pyridoxal phosphate</keyword>
<sequence length="465" mass="52771">MRSTIYNTVEKIINKDGYTRLHMPGHKGISEIAIDWHKFDITEVPGCDNLSNPNDLLLHVMDQISHIFETKKSFMLVNGSTVGIIASILAICRSGDSFIIPRNSHRSVYSAFMLQDIEPIYIYPSIYLDKIFGCIQADEVEIAFKENPNCKGIIITSPSYHGVCSNISKISEVSKKYGKILIVDEAHGAHLKFNKSLPLSSVDLGADIVVQSTHKTLSSFNQGALLHVCSDKVNLNIIRQYLNMLQTSSPSYPIMMSIESAVKYAFKNGQLIFDKIIGYHNYIEKELLNSEFIIKGTGLTSCCKVFDYDRSKIWIESNSISGHLLSKLLREKYNIQIEMWDQYSILAMMGIGTQEIDIKRLVIALKEIALLEEYKEQVRLPKNYIYPKVDKSMNFGEVIRKDKELVSLKRSVGRISSDFIIPYPPGIPIIVPGEIISWKIIERISDWSVEEIVGLTRDREVYVTI</sequence>
<name>A0A6A7K806_9FIRM</name>
<dbReference type="InterPro" id="IPR052357">
    <property type="entry name" value="Orn_Lys_Arg_decarboxylase-I"/>
</dbReference>
<dbReference type="AlphaFoldDB" id="A0A6A7K806"/>
<dbReference type="PANTHER" id="PTHR43277:SF4">
    <property type="entry name" value="ARGININE DECARBOXYLASE"/>
    <property type="match status" value="1"/>
</dbReference>
<evidence type="ECO:0000259" key="7">
    <source>
        <dbReference type="Pfam" id="PF03711"/>
    </source>
</evidence>
<evidence type="ECO:0000259" key="6">
    <source>
        <dbReference type="Pfam" id="PF01276"/>
    </source>
</evidence>
<evidence type="ECO:0000256" key="1">
    <source>
        <dbReference type="ARBA" id="ARBA00001933"/>
    </source>
</evidence>
<comment type="cofactor">
    <cofactor evidence="1">
        <name>pyridoxal 5'-phosphate</name>
        <dbReference type="ChEBI" id="CHEBI:597326"/>
    </cofactor>
</comment>
<dbReference type="Pfam" id="PF01276">
    <property type="entry name" value="OKR_DC_1"/>
    <property type="match status" value="1"/>
</dbReference>
<evidence type="ECO:0000256" key="5">
    <source>
        <dbReference type="ARBA" id="ARBA00023239"/>
    </source>
</evidence>
<proteinExistence type="inferred from homology"/>
<feature type="domain" description="Orn/Lys/Arg decarboxylase C-terminal" evidence="7">
    <location>
        <begin position="386"/>
        <end position="436"/>
    </location>
</feature>
<keyword evidence="8" id="KW-0808">Transferase</keyword>
<organism evidence="8 9">
    <name type="scientific">Alkalibaculum sporogenes</name>
    <dbReference type="NCBI Taxonomy" id="2655001"/>
    <lineage>
        <taxon>Bacteria</taxon>
        <taxon>Bacillati</taxon>
        <taxon>Bacillota</taxon>
        <taxon>Clostridia</taxon>
        <taxon>Eubacteriales</taxon>
        <taxon>Eubacteriaceae</taxon>
        <taxon>Alkalibaculum</taxon>
    </lineage>
</organism>
<dbReference type="InterPro" id="IPR015421">
    <property type="entry name" value="PyrdxlP-dep_Trfase_major"/>
</dbReference>
<dbReference type="Proteomes" id="UP000440004">
    <property type="component" value="Unassembled WGS sequence"/>
</dbReference>
<accession>A0A6A7K806</accession>
<dbReference type="EMBL" id="WHNX01000007">
    <property type="protein sequence ID" value="MPW25347.1"/>
    <property type="molecule type" value="Genomic_DNA"/>
</dbReference>
<evidence type="ECO:0000313" key="9">
    <source>
        <dbReference type="Proteomes" id="UP000440004"/>
    </source>
</evidence>
<dbReference type="InterPro" id="IPR015424">
    <property type="entry name" value="PyrdxlP-dep_Trfase"/>
</dbReference>
<keyword evidence="3" id="KW-0210">Decarboxylase</keyword>
<dbReference type="PANTHER" id="PTHR43277">
    <property type="entry name" value="ARGININE DECARBOXYLASE"/>
    <property type="match status" value="1"/>
</dbReference>
<evidence type="ECO:0000256" key="4">
    <source>
        <dbReference type="ARBA" id="ARBA00022898"/>
    </source>
</evidence>
<evidence type="ECO:0000313" key="8">
    <source>
        <dbReference type="EMBL" id="MPW25347.1"/>
    </source>
</evidence>
<gene>
    <name evidence="8" type="ORF">GC105_06060</name>
</gene>
<evidence type="ECO:0000256" key="3">
    <source>
        <dbReference type="ARBA" id="ARBA00022793"/>
    </source>
</evidence>
<dbReference type="Pfam" id="PF03711">
    <property type="entry name" value="OKR_DC_1_C"/>
    <property type="match status" value="1"/>
</dbReference>
<keyword evidence="5" id="KW-0456">Lyase</keyword>
<dbReference type="InterPro" id="IPR000310">
    <property type="entry name" value="Orn/Lys/Arg_deCO2ase_major_dom"/>
</dbReference>
<feature type="domain" description="Orn/Lys/Arg decarboxylases family 1 pyridoxal-P attachment site" evidence="6">
    <location>
        <begin position="38"/>
        <end position="286"/>
    </location>
</feature>
<comment type="similarity">
    <text evidence="2">Belongs to the Orn/Lys/Arg decarboxylase class-I family.</text>
</comment>
<evidence type="ECO:0000256" key="2">
    <source>
        <dbReference type="ARBA" id="ARBA00010671"/>
    </source>
</evidence>
<comment type="caution">
    <text evidence="8">The sequence shown here is derived from an EMBL/GenBank/DDBJ whole genome shotgun (WGS) entry which is preliminary data.</text>
</comment>
<protein>
    <submittedName>
        <fullName evidence="8">Aminotransferase class I/II-fold pyridoxal phosphate-dependent enzyme</fullName>
    </submittedName>
</protein>
<keyword evidence="9" id="KW-1185">Reference proteome</keyword>
<reference evidence="8 9" key="1">
    <citation type="submission" date="2019-10" db="EMBL/GenBank/DDBJ databases">
        <title>Alkalibaculum tamaniensis sp.nov., a new alkaliphilic acetogen, isolated on methoxylated aromatics from a mud volcano.</title>
        <authorList>
            <person name="Khomyakova M.A."/>
            <person name="Merkel A.Y."/>
            <person name="Bonch-Osmolovskaya E.A."/>
            <person name="Slobodkin A.I."/>
        </authorList>
    </citation>
    <scope>NUCLEOTIDE SEQUENCE [LARGE SCALE GENOMIC DNA]</scope>
    <source>
        <strain evidence="8 9">M08DMB</strain>
    </source>
</reference>
<dbReference type="GO" id="GO:0016831">
    <property type="term" value="F:carboxy-lyase activity"/>
    <property type="evidence" value="ECO:0007669"/>
    <property type="project" value="UniProtKB-KW"/>
</dbReference>
<dbReference type="Gene3D" id="3.40.640.10">
    <property type="entry name" value="Type I PLP-dependent aspartate aminotransferase-like (Major domain)"/>
    <property type="match status" value="1"/>
</dbReference>
<dbReference type="SUPFAM" id="SSF53383">
    <property type="entry name" value="PLP-dependent transferases"/>
    <property type="match status" value="1"/>
</dbReference>